<dbReference type="Pfam" id="PF00456">
    <property type="entry name" value="Transketolase_N"/>
    <property type="match status" value="1"/>
</dbReference>
<dbReference type="EMBL" id="UINC01094299">
    <property type="protein sequence ID" value="SVC49425.1"/>
    <property type="molecule type" value="Genomic_DNA"/>
</dbReference>
<gene>
    <name evidence="3" type="ORF">METZ01_LOCUS302279</name>
</gene>
<dbReference type="InterPro" id="IPR029061">
    <property type="entry name" value="THDP-binding"/>
</dbReference>
<feature type="non-terminal residue" evidence="3">
    <location>
        <position position="191"/>
    </location>
</feature>
<accession>A0A382MMT3</accession>
<keyword evidence="1" id="KW-0812">Transmembrane</keyword>
<dbReference type="GO" id="GO:0006098">
    <property type="term" value="P:pentose-phosphate shunt"/>
    <property type="evidence" value="ECO:0007669"/>
    <property type="project" value="TreeGrafter"/>
</dbReference>
<reference evidence="3" key="1">
    <citation type="submission" date="2018-05" db="EMBL/GenBank/DDBJ databases">
        <authorList>
            <person name="Lanie J.A."/>
            <person name="Ng W.-L."/>
            <person name="Kazmierczak K.M."/>
            <person name="Andrzejewski T.M."/>
            <person name="Davidsen T.M."/>
            <person name="Wayne K.J."/>
            <person name="Tettelin H."/>
            <person name="Glass J.I."/>
            <person name="Rusch D."/>
            <person name="Podicherti R."/>
            <person name="Tsui H.-C.T."/>
            <person name="Winkler M.E."/>
        </authorList>
    </citation>
    <scope>NUCLEOTIDE SEQUENCE</scope>
</reference>
<dbReference type="PANTHER" id="PTHR43522:SF2">
    <property type="entry name" value="TRANSKETOLASE 1-RELATED"/>
    <property type="match status" value="1"/>
</dbReference>
<dbReference type="GO" id="GO:0005829">
    <property type="term" value="C:cytosol"/>
    <property type="evidence" value="ECO:0007669"/>
    <property type="project" value="TreeGrafter"/>
</dbReference>
<dbReference type="PANTHER" id="PTHR43522">
    <property type="entry name" value="TRANSKETOLASE"/>
    <property type="match status" value="1"/>
</dbReference>
<name>A0A382MMT3_9ZZZZ</name>
<evidence type="ECO:0000313" key="3">
    <source>
        <dbReference type="EMBL" id="SVC49425.1"/>
    </source>
</evidence>
<dbReference type="InterPro" id="IPR033247">
    <property type="entry name" value="Transketolase_fam"/>
</dbReference>
<dbReference type="GO" id="GO:0004802">
    <property type="term" value="F:transketolase activity"/>
    <property type="evidence" value="ECO:0007669"/>
    <property type="project" value="TreeGrafter"/>
</dbReference>
<keyword evidence="1" id="KW-1133">Transmembrane helix</keyword>
<dbReference type="InterPro" id="IPR005474">
    <property type="entry name" value="Transketolase_N"/>
</dbReference>
<evidence type="ECO:0000259" key="2">
    <source>
        <dbReference type="Pfam" id="PF00456"/>
    </source>
</evidence>
<protein>
    <recommendedName>
        <fullName evidence="2">Transketolase N-terminal domain-containing protein</fullName>
    </recommendedName>
</protein>
<keyword evidence="1" id="KW-0472">Membrane</keyword>
<organism evidence="3">
    <name type="scientific">marine metagenome</name>
    <dbReference type="NCBI Taxonomy" id="408172"/>
    <lineage>
        <taxon>unclassified sequences</taxon>
        <taxon>metagenomes</taxon>
        <taxon>ecological metagenomes</taxon>
    </lineage>
</organism>
<proteinExistence type="predicted"/>
<sequence>MKGIILDGVRKANSGHSGGPLSSIDFAYILFTEFLNFDPSDPDWFSRDRFVLSAGHESMLLYTLLFMVGWLSMNDLKQFRQLHSQTPGHPEVHIPGVEATTGPLGQGVGMGIGMAAGEILYKNICEKKSGVDSSFLFHNTYILCSDGDLQESVSLGASSLAGHWKLSNVTMFYDANDAQISGKTDRADSTD</sequence>
<dbReference type="AlphaFoldDB" id="A0A382MMT3"/>
<dbReference type="Gene3D" id="3.40.50.970">
    <property type="match status" value="1"/>
</dbReference>
<evidence type="ECO:0000256" key="1">
    <source>
        <dbReference type="SAM" id="Phobius"/>
    </source>
</evidence>
<dbReference type="SUPFAM" id="SSF52518">
    <property type="entry name" value="Thiamin diphosphate-binding fold (THDP-binding)"/>
    <property type="match status" value="1"/>
</dbReference>
<feature type="transmembrane region" description="Helical" evidence="1">
    <location>
        <begin position="50"/>
        <end position="71"/>
    </location>
</feature>
<feature type="domain" description="Transketolase N-terminal" evidence="2">
    <location>
        <begin position="5"/>
        <end position="190"/>
    </location>
</feature>